<gene>
    <name evidence="2" type="ORF">ACFOND_07530</name>
</gene>
<proteinExistence type="predicted"/>
<protein>
    <submittedName>
        <fullName evidence="2">VWA domain-containing protein</fullName>
    </submittedName>
</protein>
<organism evidence="2 3">
    <name type="scientific">Reinekea marina</name>
    <dbReference type="NCBI Taxonomy" id="1310421"/>
    <lineage>
        <taxon>Bacteria</taxon>
        <taxon>Pseudomonadati</taxon>
        <taxon>Pseudomonadota</taxon>
        <taxon>Gammaproteobacteria</taxon>
        <taxon>Oceanospirillales</taxon>
        <taxon>Saccharospirillaceae</taxon>
        <taxon>Reinekea</taxon>
    </lineage>
</organism>
<dbReference type="EMBL" id="JBHRYN010000008">
    <property type="protein sequence ID" value="MFC3701482.1"/>
    <property type="molecule type" value="Genomic_DNA"/>
</dbReference>
<accession>A0ABV7WRC4</accession>
<dbReference type="Proteomes" id="UP001595710">
    <property type="component" value="Unassembled WGS sequence"/>
</dbReference>
<dbReference type="InterPro" id="IPR036465">
    <property type="entry name" value="vWFA_dom_sf"/>
</dbReference>
<keyword evidence="3" id="KW-1185">Reference proteome</keyword>
<dbReference type="SUPFAM" id="SSF53300">
    <property type="entry name" value="vWA-like"/>
    <property type="match status" value="1"/>
</dbReference>
<dbReference type="InterPro" id="IPR002035">
    <property type="entry name" value="VWF_A"/>
</dbReference>
<evidence type="ECO:0000259" key="1">
    <source>
        <dbReference type="PROSITE" id="PS50234"/>
    </source>
</evidence>
<dbReference type="PROSITE" id="PS51257">
    <property type="entry name" value="PROKAR_LIPOPROTEIN"/>
    <property type="match status" value="1"/>
</dbReference>
<reference evidence="3" key="1">
    <citation type="journal article" date="2019" name="Int. J. Syst. Evol. Microbiol.">
        <title>The Global Catalogue of Microorganisms (GCM) 10K type strain sequencing project: providing services to taxonomists for standard genome sequencing and annotation.</title>
        <authorList>
            <consortium name="The Broad Institute Genomics Platform"/>
            <consortium name="The Broad Institute Genome Sequencing Center for Infectious Disease"/>
            <person name="Wu L."/>
            <person name="Ma J."/>
        </authorList>
    </citation>
    <scope>NUCLEOTIDE SEQUENCE [LARGE SCALE GENOMIC DNA]</scope>
    <source>
        <strain evidence="3">CECT 8288</strain>
    </source>
</reference>
<feature type="domain" description="VWFA" evidence="1">
    <location>
        <begin position="26"/>
        <end position="214"/>
    </location>
</feature>
<dbReference type="Gene3D" id="3.40.50.410">
    <property type="entry name" value="von Willebrand factor, type A domain"/>
    <property type="match status" value="1"/>
</dbReference>
<evidence type="ECO:0000313" key="2">
    <source>
        <dbReference type="EMBL" id="MFC3701482.1"/>
    </source>
</evidence>
<dbReference type="PROSITE" id="PS50234">
    <property type="entry name" value="VWFA"/>
    <property type="match status" value="1"/>
</dbReference>
<evidence type="ECO:0000313" key="3">
    <source>
        <dbReference type="Proteomes" id="UP001595710"/>
    </source>
</evidence>
<comment type="caution">
    <text evidence="2">The sequence shown here is derived from an EMBL/GenBank/DDBJ whole genome shotgun (WGS) entry which is preliminary data.</text>
</comment>
<dbReference type="RefSeq" id="WP_252728826.1">
    <property type="nucleotide sequence ID" value="NZ_JAUFQI010000001.1"/>
</dbReference>
<sequence>MKYLCTLLFAASMLSCSSGTENPYRGVYLLLDTSGTYTEELVKAQQIINYYLGTLSAGDSFAVARIDSGSFSEKDIIAKVTFDGRPSQMNAQKREFAKAVSDFVASVNSAQYTDISGGLLQAVEFLNETEAGQKYVLIYSDLKEELPEGYKRDFDYQLEGFNVFALNVTKLREDNIDPQVYMDRLELWQTKVETGGGEWHIVNDLDRTEALALQ</sequence>
<name>A0ABV7WRC4_9GAMM</name>